<dbReference type="InterPro" id="IPR014729">
    <property type="entry name" value="Rossmann-like_a/b/a_fold"/>
</dbReference>
<protein>
    <submittedName>
        <fullName evidence="2">Uncharacterized protein</fullName>
    </submittedName>
</protein>
<name>A0A1U9YQ18_9BACL</name>
<dbReference type="EMBL" id="CP020557">
    <property type="protein sequence ID" value="ARF68836.1"/>
    <property type="molecule type" value="Genomic_DNA"/>
</dbReference>
<dbReference type="InterPro" id="IPR006015">
    <property type="entry name" value="Universal_stress_UspA"/>
</dbReference>
<dbReference type="SUPFAM" id="SSF52402">
    <property type="entry name" value="Adenine nucleotide alpha hydrolases-like"/>
    <property type="match status" value="1"/>
</dbReference>
<dbReference type="Pfam" id="PF00582">
    <property type="entry name" value="Usp"/>
    <property type="match status" value="1"/>
</dbReference>
<dbReference type="PANTHER" id="PTHR46268">
    <property type="entry name" value="STRESS RESPONSE PROTEIN NHAX"/>
    <property type="match status" value="1"/>
</dbReference>
<dbReference type="GeneID" id="64217508"/>
<dbReference type="Proteomes" id="UP000192727">
    <property type="component" value="Chromosome"/>
</dbReference>
<accession>A0A1U9YQ18</accession>
<comment type="similarity">
    <text evidence="1">Belongs to the universal stress protein A family.</text>
</comment>
<organism evidence="2 3">
    <name type="scientific">Paenibacillus larvae subsp. pulvifaciens</name>
    <dbReference type="NCBI Taxonomy" id="1477"/>
    <lineage>
        <taxon>Bacteria</taxon>
        <taxon>Bacillati</taxon>
        <taxon>Bacillota</taxon>
        <taxon>Bacilli</taxon>
        <taxon>Bacillales</taxon>
        <taxon>Paenibacillaceae</taxon>
        <taxon>Paenibacillus</taxon>
    </lineage>
</organism>
<dbReference type="RefSeq" id="WP_023484889.1">
    <property type="nucleotide sequence ID" value="NZ_CP019794.1"/>
</dbReference>
<evidence type="ECO:0000313" key="3">
    <source>
        <dbReference type="Proteomes" id="UP000192727"/>
    </source>
</evidence>
<evidence type="ECO:0000313" key="2">
    <source>
        <dbReference type="EMBL" id="ARF68836.1"/>
    </source>
</evidence>
<evidence type="ECO:0000256" key="1">
    <source>
        <dbReference type="ARBA" id="ARBA00008791"/>
    </source>
</evidence>
<dbReference type="PRINTS" id="PR01438">
    <property type="entry name" value="UNVRSLSTRESS"/>
</dbReference>
<dbReference type="InterPro" id="IPR006016">
    <property type="entry name" value="UspA"/>
</dbReference>
<dbReference type="PANTHER" id="PTHR46268:SF6">
    <property type="entry name" value="UNIVERSAL STRESS PROTEIN UP12"/>
    <property type="match status" value="1"/>
</dbReference>
<gene>
    <name evidence="2" type="ORF">B7C51_15090</name>
</gene>
<dbReference type="AlphaFoldDB" id="A0A1U9YQ18"/>
<proteinExistence type="inferred from homology"/>
<dbReference type="CDD" id="cd00293">
    <property type="entry name" value="USP-like"/>
    <property type="match status" value="1"/>
</dbReference>
<reference evidence="2 3" key="1">
    <citation type="submission" date="2017-03" db="EMBL/GenBank/DDBJ databases">
        <title>Paenibacillus larvae genome sequencing.</title>
        <authorList>
            <person name="Dingman D.W."/>
        </authorList>
    </citation>
    <scope>NUCLEOTIDE SEQUENCE [LARGE SCALE GENOMIC DNA]</scope>
    <source>
        <strain evidence="2 3">SAG 10367</strain>
    </source>
</reference>
<sequence>MCFQHVLVAYDGSNLSKKALKKAAEYAKRDPDIALEVIHVLYLPSSIMGSAFVVAPPTYEEEIEQETKQMLQEIREELKELPNPVKVELLKGNPAEQILKHTEAGNYDLIVMGSRGLGPIREFILGSVSHNVVQRAKIPVLIVK</sequence>
<dbReference type="Gene3D" id="3.40.50.620">
    <property type="entry name" value="HUPs"/>
    <property type="match status" value="1"/>
</dbReference>